<proteinExistence type="predicted"/>
<reference evidence="1" key="1">
    <citation type="submission" date="2022-02" db="EMBL/GenBank/DDBJ databases">
        <authorList>
            <person name="King R."/>
        </authorList>
    </citation>
    <scope>NUCLEOTIDE SEQUENCE</scope>
</reference>
<evidence type="ECO:0000313" key="1">
    <source>
        <dbReference type="EMBL" id="CAH1638713.1"/>
    </source>
</evidence>
<gene>
    <name evidence="1" type="ORF">SPLIT_LOCUS4071</name>
</gene>
<dbReference type="AlphaFoldDB" id="A0A9P0I3G0"/>
<dbReference type="Proteomes" id="UP001153321">
    <property type="component" value="Chromosome 18"/>
</dbReference>
<accession>A0A9P0I3G0</accession>
<organism evidence="1 2">
    <name type="scientific">Spodoptera littoralis</name>
    <name type="common">Egyptian cotton leafworm</name>
    <dbReference type="NCBI Taxonomy" id="7109"/>
    <lineage>
        <taxon>Eukaryota</taxon>
        <taxon>Metazoa</taxon>
        <taxon>Ecdysozoa</taxon>
        <taxon>Arthropoda</taxon>
        <taxon>Hexapoda</taxon>
        <taxon>Insecta</taxon>
        <taxon>Pterygota</taxon>
        <taxon>Neoptera</taxon>
        <taxon>Endopterygota</taxon>
        <taxon>Lepidoptera</taxon>
        <taxon>Glossata</taxon>
        <taxon>Ditrysia</taxon>
        <taxon>Noctuoidea</taxon>
        <taxon>Noctuidae</taxon>
        <taxon>Amphipyrinae</taxon>
        <taxon>Spodoptera</taxon>
    </lineage>
</organism>
<sequence length="69" mass="7978">MKSSLCLSWMDTRYQKGVTSALPVFWRGSVDMRHTAKNNASVVLSRFSVRLVRLQLQLTQHIRVNCRSI</sequence>
<keyword evidence="2" id="KW-1185">Reference proteome</keyword>
<evidence type="ECO:0000313" key="2">
    <source>
        <dbReference type="Proteomes" id="UP001153321"/>
    </source>
</evidence>
<dbReference type="EMBL" id="LR824549">
    <property type="protein sequence ID" value="CAH1638713.1"/>
    <property type="molecule type" value="Genomic_DNA"/>
</dbReference>
<protein>
    <submittedName>
        <fullName evidence="1">Uncharacterized protein</fullName>
    </submittedName>
</protein>
<name>A0A9P0I3G0_SPOLI</name>